<evidence type="ECO:0000313" key="4">
    <source>
        <dbReference type="Proteomes" id="UP000242877"/>
    </source>
</evidence>
<keyword evidence="2" id="KW-0472">Membrane</keyword>
<sequence length="471" mass="53845">MSSGKTMAGPGTGHAPTPRGESATTAGRSSIDSVPNAIPDDPPPAYSDDEDHAQPQGQVQHPTRIIPSTGDEEVFNWRMVAEGKTLSTYRNRTTYTVTLHDEYSKNPDLLYELIRSQAKLPPVPFIHIRGSHIEKNYNNTTRRNSNESSSSSSTTVVDFDFLVDTSGIVLPTLSDAMQNHEQLERDKFWNLNIVQDNDDQRAYRGGRVKTRDRKQRRRRNRDQEQLLGETTLEDWCFRYCSNKAKVKSFTFKRDICGDWDRRLIRDEITALIRALDYQGDIDIIFETKHSHLTIYSPHLLNRLRTNETVWWLFVLLQLWIIAWPILILFERRYEPVTAVWYPLSENNKYVTGMNELEMVNFLALAIRNAASGCRKNQEVITVHDINRMRQYAIREARWHGDHGRIAALVNPDAPGPSEGAIFPADQVLRAQAVVPPNQEDTWMGTLMGIGRNLTRAGTNWGRSYGWGGHQV</sequence>
<feature type="compositionally biased region" description="Basic residues" evidence="1">
    <location>
        <begin position="204"/>
        <end position="220"/>
    </location>
</feature>
<evidence type="ECO:0000256" key="1">
    <source>
        <dbReference type="SAM" id="MobiDB-lite"/>
    </source>
</evidence>
<feature type="compositionally biased region" description="Polar residues" evidence="1">
    <location>
        <begin position="22"/>
        <end position="33"/>
    </location>
</feature>
<feature type="region of interest" description="Disordered" evidence="1">
    <location>
        <begin position="202"/>
        <end position="222"/>
    </location>
</feature>
<keyword evidence="2" id="KW-1133">Transmembrane helix</keyword>
<keyword evidence="2" id="KW-0812">Transmembrane</keyword>
<dbReference type="PANTHER" id="PTHR37848:SF1">
    <property type="entry name" value="SUN DOMAIN-CONTAINING PROTEIN"/>
    <property type="match status" value="1"/>
</dbReference>
<dbReference type="AlphaFoldDB" id="A0A167VCJ8"/>
<reference evidence="3 4" key="1">
    <citation type="journal article" date="2016" name="Genome Biol. Evol.">
        <title>Divergent and convergent evolution of fungal pathogenicity.</title>
        <authorList>
            <person name="Shang Y."/>
            <person name="Xiao G."/>
            <person name="Zheng P."/>
            <person name="Cen K."/>
            <person name="Zhan S."/>
            <person name="Wang C."/>
        </authorList>
    </citation>
    <scope>NUCLEOTIDE SEQUENCE [LARGE SCALE GENOMIC DNA]</scope>
    <source>
        <strain evidence="3 4">ARSEF 7405</strain>
    </source>
</reference>
<accession>A0A167VCJ8</accession>
<dbReference type="PANTHER" id="PTHR37848">
    <property type="entry name" value="EXPRESSED PROTEIN"/>
    <property type="match status" value="1"/>
</dbReference>
<name>A0A167VCJ8_9EURO</name>
<gene>
    <name evidence="3" type="ORF">AAP_05720</name>
</gene>
<feature type="transmembrane region" description="Helical" evidence="2">
    <location>
        <begin position="309"/>
        <end position="329"/>
    </location>
</feature>
<comment type="caution">
    <text evidence="3">The sequence shown here is derived from an EMBL/GenBank/DDBJ whole genome shotgun (WGS) entry which is preliminary data.</text>
</comment>
<protein>
    <submittedName>
        <fullName evidence="3">Uncharacterized protein</fullName>
    </submittedName>
</protein>
<dbReference type="Proteomes" id="UP000242877">
    <property type="component" value="Unassembled WGS sequence"/>
</dbReference>
<dbReference type="EMBL" id="AZGZ01000035">
    <property type="protein sequence ID" value="KZZ87339.1"/>
    <property type="molecule type" value="Genomic_DNA"/>
</dbReference>
<proteinExistence type="predicted"/>
<evidence type="ECO:0000313" key="3">
    <source>
        <dbReference type="EMBL" id="KZZ87339.1"/>
    </source>
</evidence>
<feature type="region of interest" description="Disordered" evidence="1">
    <location>
        <begin position="1"/>
        <end position="70"/>
    </location>
</feature>
<keyword evidence="4" id="KW-1185">Reference proteome</keyword>
<dbReference type="OrthoDB" id="203796at2759"/>
<dbReference type="VEuPathDB" id="FungiDB:AAP_05720"/>
<organism evidence="3 4">
    <name type="scientific">Ascosphaera apis ARSEF 7405</name>
    <dbReference type="NCBI Taxonomy" id="392613"/>
    <lineage>
        <taxon>Eukaryota</taxon>
        <taxon>Fungi</taxon>
        <taxon>Dikarya</taxon>
        <taxon>Ascomycota</taxon>
        <taxon>Pezizomycotina</taxon>
        <taxon>Eurotiomycetes</taxon>
        <taxon>Eurotiomycetidae</taxon>
        <taxon>Onygenales</taxon>
        <taxon>Ascosphaeraceae</taxon>
        <taxon>Ascosphaera</taxon>
    </lineage>
</organism>
<evidence type="ECO:0000256" key="2">
    <source>
        <dbReference type="SAM" id="Phobius"/>
    </source>
</evidence>